<evidence type="ECO:0000256" key="1">
    <source>
        <dbReference type="SAM" id="Phobius"/>
    </source>
</evidence>
<name>K9XTH5_STAC7</name>
<dbReference type="KEGG" id="scs:Sta7437_1806"/>
<keyword evidence="1" id="KW-0812">Transmembrane</keyword>
<keyword evidence="3" id="KW-1185">Reference proteome</keyword>
<sequence>MNQLQIDQRQNLLSWVLKILLLGAIAVLFSSCSHRTPPEELAPNNQIIKSAIAFEIAQTEQALAQQLETSLPDLKITNIRVEQLEPIYIANLPTYHLQGKYNLKLKLPRRQANQTNNLFDLYLQRQVDERELSVTSQEEVEQTPDLWRLLKREKNSTWSSIPLQ</sequence>
<dbReference type="Proteomes" id="UP000010473">
    <property type="component" value="Chromosome"/>
</dbReference>
<dbReference type="RefSeq" id="WP_015193035.1">
    <property type="nucleotide sequence ID" value="NC_019748.1"/>
</dbReference>
<dbReference type="eggNOG" id="ENOG5032VA9">
    <property type="taxonomic scope" value="Bacteria"/>
</dbReference>
<protein>
    <submittedName>
        <fullName evidence="2">Uncharacterized protein</fullName>
    </submittedName>
</protein>
<organism evidence="2 3">
    <name type="scientific">Stanieria cyanosphaera (strain ATCC 29371 / PCC 7437)</name>
    <dbReference type="NCBI Taxonomy" id="111780"/>
    <lineage>
        <taxon>Bacteria</taxon>
        <taxon>Bacillati</taxon>
        <taxon>Cyanobacteriota</taxon>
        <taxon>Cyanophyceae</taxon>
        <taxon>Pleurocapsales</taxon>
        <taxon>Dermocarpellaceae</taxon>
        <taxon>Stanieria</taxon>
    </lineage>
</organism>
<dbReference type="HOGENOM" id="CLU_134473_0_0_3"/>
<reference evidence="3" key="1">
    <citation type="journal article" date="2013" name="Proc. Natl. Acad. Sci. U.S.A.">
        <title>Improving the coverage of the cyanobacterial phylum using diversity-driven genome sequencing.</title>
        <authorList>
            <person name="Shih P.M."/>
            <person name="Wu D."/>
            <person name="Latifi A."/>
            <person name="Axen S.D."/>
            <person name="Fewer D.P."/>
            <person name="Talla E."/>
            <person name="Calteau A."/>
            <person name="Cai F."/>
            <person name="Tandeau de Marsac N."/>
            <person name="Rippka R."/>
            <person name="Herdman M."/>
            <person name="Sivonen K."/>
            <person name="Coursin T."/>
            <person name="Laurent T."/>
            <person name="Goodwin L."/>
            <person name="Nolan M."/>
            <person name="Davenport K.W."/>
            <person name="Han C.S."/>
            <person name="Rubin E.M."/>
            <person name="Eisen J.A."/>
            <person name="Woyke T."/>
            <person name="Gugger M."/>
            <person name="Kerfeld C.A."/>
        </authorList>
    </citation>
    <scope>NUCLEOTIDE SEQUENCE [LARGE SCALE GENOMIC DNA]</scope>
    <source>
        <strain evidence="3">ATCC 29371 / PCC 7437</strain>
    </source>
</reference>
<dbReference type="STRING" id="111780.Sta7437_1806"/>
<dbReference type="AlphaFoldDB" id="K9XTH5"/>
<keyword evidence="1" id="KW-1133">Transmembrane helix</keyword>
<keyword evidence="1" id="KW-0472">Membrane</keyword>
<dbReference type="OrthoDB" id="468126at2"/>
<gene>
    <name evidence="2" type="ordered locus">Sta7437_1806</name>
</gene>
<evidence type="ECO:0000313" key="2">
    <source>
        <dbReference type="EMBL" id="AFZ35364.1"/>
    </source>
</evidence>
<dbReference type="EMBL" id="CP003653">
    <property type="protein sequence ID" value="AFZ35364.1"/>
    <property type="molecule type" value="Genomic_DNA"/>
</dbReference>
<evidence type="ECO:0000313" key="3">
    <source>
        <dbReference type="Proteomes" id="UP000010473"/>
    </source>
</evidence>
<proteinExistence type="predicted"/>
<accession>K9XTH5</accession>
<feature type="transmembrane region" description="Helical" evidence="1">
    <location>
        <begin position="12"/>
        <end position="29"/>
    </location>
</feature>